<feature type="region of interest" description="Disordered" evidence="6">
    <location>
        <begin position="180"/>
        <end position="211"/>
    </location>
</feature>
<dbReference type="InParanoid" id="A0A0G4GSU1"/>
<keyword evidence="2" id="KW-0813">Transport</keyword>
<keyword evidence="8" id="KW-1185">Reference proteome</keyword>
<gene>
    <name evidence="7" type="ORF">Vbra_18645</name>
</gene>
<dbReference type="GO" id="GO:0016471">
    <property type="term" value="C:vacuolar proton-transporting V-type ATPase complex"/>
    <property type="evidence" value="ECO:0007669"/>
    <property type="project" value="InterPro"/>
</dbReference>
<evidence type="ECO:0000256" key="6">
    <source>
        <dbReference type="SAM" id="MobiDB-lite"/>
    </source>
</evidence>
<evidence type="ECO:0000256" key="4">
    <source>
        <dbReference type="ARBA" id="ARBA00023065"/>
    </source>
</evidence>
<evidence type="ECO:0000256" key="5">
    <source>
        <dbReference type="SAM" id="Coils"/>
    </source>
</evidence>
<accession>A0A0G4GSU1</accession>
<keyword evidence="3" id="KW-0375">Hydrogen ion transport</keyword>
<sequence>MSEEEASLPSPAKPPASASALASRSPRKSLCPSFFPFSWCCGLEATSGVVDKGEIVYNPEDDSRALVRMLDSAQNEARDIVAKARQRRRELMRRCEKEAEEETHHFMDETQRNFEIFRVKTKSHMMDDAQLHDTRAEQDVEAMRREAPARQHTAVSFAISAVTSVKLELPAPAREQLRRQVQAAQAEKERRLRQTGCFGMRRPKRPRGNPK</sequence>
<name>A0A0G4GSU1_VITBC</name>
<protein>
    <submittedName>
        <fullName evidence="7">Uncharacterized protein</fullName>
    </submittedName>
</protein>
<feature type="region of interest" description="Disordered" evidence="6">
    <location>
        <begin position="1"/>
        <end position="24"/>
    </location>
</feature>
<evidence type="ECO:0000313" key="8">
    <source>
        <dbReference type="Proteomes" id="UP000041254"/>
    </source>
</evidence>
<evidence type="ECO:0000313" key="7">
    <source>
        <dbReference type="EMBL" id="CEM33746.1"/>
    </source>
</evidence>
<dbReference type="Pfam" id="PF03179">
    <property type="entry name" value="V-ATPase_G"/>
    <property type="match status" value="1"/>
</dbReference>
<evidence type="ECO:0000256" key="3">
    <source>
        <dbReference type="ARBA" id="ARBA00022781"/>
    </source>
</evidence>
<evidence type="ECO:0000256" key="1">
    <source>
        <dbReference type="ARBA" id="ARBA00010066"/>
    </source>
</evidence>
<keyword evidence="4" id="KW-0406">Ion transport</keyword>
<organism evidence="7 8">
    <name type="scientific">Vitrella brassicaformis (strain CCMP3155)</name>
    <dbReference type="NCBI Taxonomy" id="1169540"/>
    <lineage>
        <taxon>Eukaryota</taxon>
        <taxon>Sar</taxon>
        <taxon>Alveolata</taxon>
        <taxon>Colpodellida</taxon>
        <taxon>Vitrellaceae</taxon>
        <taxon>Vitrella</taxon>
    </lineage>
</organism>
<keyword evidence="5" id="KW-0175">Coiled coil</keyword>
<feature type="compositionally biased region" description="Low complexity" evidence="6">
    <location>
        <begin position="7"/>
        <end position="24"/>
    </location>
</feature>
<feature type="compositionally biased region" description="Basic residues" evidence="6">
    <location>
        <begin position="201"/>
        <end position="211"/>
    </location>
</feature>
<dbReference type="VEuPathDB" id="CryptoDB:Vbra_18645"/>
<dbReference type="AlphaFoldDB" id="A0A0G4GSU1"/>
<dbReference type="GO" id="GO:0046961">
    <property type="term" value="F:proton-transporting ATPase activity, rotational mechanism"/>
    <property type="evidence" value="ECO:0007669"/>
    <property type="project" value="InterPro"/>
</dbReference>
<comment type="similarity">
    <text evidence="1">Belongs to the V-ATPase G subunit family.</text>
</comment>
<proteinExistence type="inferred from homology"/>
<dbReference type="EMBL" id="CDMY01000791">
    <property type="protein sequence ID" value="CEM33746.1"/>
    <property type="molecule type" value="Genomic_DNA"/>
</dbReference>
<dbReference type="Gene3D" id="1.20.5.2950">
    <property type="match status" value="1"/>
</dbReference>
<feature type="coiled-coil region" evidence="5">
    <location>
        <begin position="70"/>
        <end position="101"/>
    </location>
</feature>
<dbReference type="Proteomes" id="UP000041254">
    <property type="component" value="Unassembled WGS sequence"/>
</dbReference>
<evidence type="ECO:0000256" key="2">
    <source>
        <dbReference type="ARBA" id="ARBA00022448"/>
    </source>
</evidence>
<dbReference type="InterPro" id="IPR005124">
    <property type="entry name" value="V-ATPase_G"/>
</dbReference>
<reference evidence="7 8" key="1">
    <citation type="submission" date="2014-11" db="EMBL/GenBank/DDBJ databases">
        <authorList>
            <person name="Zhu J."/>
            <person name="Qi W."/>
            <person name="Song R."/>
        </authorList>
    </citation>
    <scope>NUCLEOTIDE SEQUENCE [LARGE SCALE GENOMIC DNA]</scope>
</reference>